<keyword evidence="1" id="KW-0285">Flavoprotein</keyword>
<evidence type="ECO:0000256" key="3">
    <source>
        <dbReference type="ARBA" id="ARBA00023002"/>
    </source>
</evidence>
<dbReference type="Gene3D" id="3.30.390.50">
    <property type="entry name" value="CO dehydrogenase flavoprotein, C-terminal domain"/>
    <property type="match status" value="1"/>
</dbReference>
<proteinExistence type="predicted"/>
<dbReference type="AlphaFoldDB" id="A0A6B1DVG5"/>
<dbReference type="Gene3D" id="3.30.465.10">
    <property type="match status" value="1"/>
</dbReference>
<dbReference type="InterPro" id="IPR016167">
    <property type="entry name" value="FAD-bd_PCMH_sub1"/>
</dbReference>
<name>A0A6B1DVG5_9CHLR</name>
<dbReference type="InterPro" id="IPR036683">
    <property type="entry name" value="CO_DH_flav_C_dom_sf"/>
</dbReference>
<dbReference type="InterPro" id="IPR036318">
    <property type="entry name" value="FAD-bd_PCMH-like_sf"/>
</dbReference>
<dbReference type="GO" id="GO:0016491">
    <property type="term" value="F:oxidoreductase activity"/>
    <property type="evidence" value="ECO:0007669"/>
    <property type="project" value="UniProtKB-KW"/>
</dbReference>
<dbReference type="GO" id="GO:0071949">
    <property type="term" value="F:FAD binding"/>
    <property type="evidence" value="ECO:0007669"/>
    <property type="project" value="InterPro"/>
</dbReference>
<dbReference type="SUPFAM" id="SSF56176">
    <property type="entry name" value="FAD-binding/transporter-associated domain-like"/>
    <property type="match status" value="1"/>
</dbReference>
<dbReference type="InterPro" id="IPR051312">
    <property type="entry name" value="Diverse_Substr_Oxidored"/>
</dbReference>
<protein>
    <submittedName>
        <fullName evidence="5">Xanthine dehydrogenase family protein subunit M</fullName>
    </submittedName>
</protein>
<dbReference type="EMBL" id="VXPY01000094">
    <property type="protein sequence ID" value="MYD91311.1"/>
    <property type="molecule type" value="Genomic_DNA"/>
</dbReference>
<dbReference type="InterPro" id="IPR002346">
    <property type="entry name" value="Mopterin_DH_FAD-bd"/>
</dbReference>
<evidence type="ECO:0000256" key="2">
    <source>
        <dbReference type="ARBA" id="ARBA00022827"/>
    </source>
</evidence>
<feature type="domain" description="FAD-binding PCMH-type" evidence="4">
    <location>
        <begin position="1"/>
        <end position="174"/>
    </location>
</feature>
<dbReference type="PANTHER" id="PTHR42659">
    <property type="entry name" value="XANTHINE DEHYDROGENASE SUBUNIT C-RELATED"/>
    <property type="match status" value="1"/>
</dbReference>
<reference evidence="5" key="1">
    <citation type="submission" date="2019-09" db="EMBL/GenBank/DDBJ databases">
        <title>Characterisation of the sponge microbiome using genome-centric metagenomics.</title>
        <authorList>
            <person name="Engelberts J.P."/>
            <person name="Robbins S.J."/>
            <person name="De Goeij J.M."/>
            <person name="Aranda M."/>
            <person name="Bell S.C."/>
            <person name="Webster N.S."/>
        </authorList>
    </citation>
    <scope>NUCLEOTIDE SEQUENCE</scope>
    <source>
        <strain evidence="5">SB0662_bin_9</strain>
    </source>
</reference>
<dbReference type="InterPro" id="IPR016166">
    <property type="entry name" value="FAD-bd_PCMH"/>
</dbReference>
<dbReference type="SUPFAM" id="SSF55447">
    <property type="entry name" value="CO dehydrogenase flavoprotein C-terminal domain-like"/>
    <property type="match status" value="1"/>
</dbReference>
<dbReference type="Gene3D" id="3.30.43.10">
    <property type="entry name" value="Uridine Diphospho-n-acetylenolpyruvylglucosamine Reductase, domain 2"/>
    <property type="match status" value="1"/>
</dbReference>
<dbReference type="PANTHER" id="PTHR42659:SF2">
    <property type="entry name" value="XANTHINE DEHYDROGENASE SUBUNIT C-RELATED"/>
    <property type="match status" value="1"/>
</dbReference>
<dbReference type="InterPro" id="IPR016169">
    <property type="entry name" value="FAD-bd_PCMH_sub2"/>
</dbReference>
<evidence type="ECO:0000313" key="5">
    <source>
        <dbReference type="EMBL" id="MYD91311.1"/>
    </source>
</evidence>
<dbReference type="Pfam" id="PF03450">
    <property type="entry name" value="CO_deh_flav_C"/>
    <property type="match status" value="1"/>
</dbReference>
<organism evidence="5">
    <name type="scientific">Caldilineaceae bacterium SB0662_bin_9</name>
    <dbReference type="NCBI Taxonomy" id="2605258"/>
    <lineage>
        <taxon>Bacteria</taxon>
        <taxon>Bacillati</taxon>
        <taxon>Chloroflexota</taxon>
        <taxon>Caldilineae</taxon>
        <taxon>Caldilineales</taxon>
        <taxon>Caldilineaceae</taxon>
    </lineage>
</organism>
<keyword evidence="2" id="KW-0274">FAD</keyword>
<dbReference type="SMART" id="SM01092">
    <property type="entry name" value="CO_deh_flav_C"/>
    <property type="match status" value="1"/>
</dbReference>
<gene>
    <name evidence="5" type="ORF">F4Y08_13400</name>
</gene>
<comment type="caution">
    <text evidence="5">The sequence shown here is derived from an EMBL/GenBank/DDBJ whole genome shotgun (WGS) entry which is preliminary data.</text>
</comment>
<dbReference type="PROSITE" id="PS51387">
    <property type="entry name" value="FAD_PCMH"/>
    <property type="match status" value="1"/>
</dbReference>
<evidence type="ECO:0000259" key="4">
    <source>
        <dbReference type="PROSITE" id="PS51387"/>
    </source>
</evidence>
<dbReference type="InterPro" id="IPR005107">
    <property type="entry name" value="CO_DH_flav_C"/>
</dbReference>
<evidence type="ECO:0000256" key="1">
    <source>
        <dbReference type="ARBA" id="ARBA00022630"/>
    </source>
</evidence>
<dbReference type="Pfam" id="PF00941">
    <property type="entry name" value="FAD_binding_5"/>
    <property type="match status" value="1"/>
</dbReference>
<accession>A0A6B1DVG5</accession>
<keyword evidence="3" id="KW-0560">Oxidoreductase</keyword>
<sequence length="285" mass="29107">MYPPNFNYVRAGSVAEALSLIASEDDAKFLAGGHSLVPAMKLRLDAPGTLIDIGRIDDLRGIAYGSGDENDCIGPLTTHSTIASSNLAAALVEAAGGIGDPQVRNRGTIGGNIAHADPASDLPTVLTALEASIRVEKPGNARNIDAASFFTGLFETSLEENELITVIAVPREGAGTGSAYAKLFNPASRYAVVGACASVTVNNGVVSRARVAVGGLTPMATRCGSVEAALEGRSTDAINGASAQVASDVGDDILEDIHASAEYRLGVIPVYVERALQAACARAAG</sequence>